<dbReference type="AlphaFoldDB" id="A0A3N4IMV8"/>
<sequence>MDILRRDVLTRKNASRVYKDGVMLRFQLWTHYRPLGGKVEKTFQSRNQGAASQDFNCIHSGVRIAVRLSELYAIEAFDHYIVMQKIRMAKIAKQGNSREFRKFFRRDRPFLDLIPEEDLYGFPELSTSEITRLRRAIYNIARSVEHVHSYMEEHGTYTPYIQDSRFLVYDKNPDPDVFTTAPTIDIETFFATCSVEEHMHIVATMNFVLPYYFGGLDGTYWSLLKATLYDRLLNLNHFVANREREASAMVQIVSNSLWDYGQPQVVELLDKVSRFGWEGGFNKSRYITGRGRTCVGTVEEPTDRETLVPDVSILGWVGWCKELREAQDT</sequence>
<gene>
    <name evidence="1" type="ORF">BJ508DRAFT_301327</name>
</gene>
<dbReference type="Proteomes" id="UP000275078">
    <property type="component" value="Unassembled WGS sequence"/>
</dbReference>
<evidence type="ECO:0000313" key="1">
    <source>
        <dbReference type="EMBL" id="RPA87219.1"/>
    </source>
</evidence>
<name>A0A3N4IMV8_ASCIM</name>
<organism evidence="1 2">
    <name type="scientific">Ascobolus immersus RN42</name>
    <dbReference type="NCBI Taxonomy" id="1160509"/>
    <lineage>
        <taxon>Eukaryota</taxon>
        <taxon>Fungi</taxon>
        <taxon>Dikarya</taxon>
        <taxon>Ascomycota</taxon>
        <taxon>Pezizomycotina</taxon>
        <taxon>Pezizomycetes</taxon>
        <taxon>Pezizales</taxon>
        <taxon>Ascobolaceae</taxon>
        <taxon>Ascobolus</taxon>
    </lineage>
</organism>
<reference evidence="1 2" key="1">
    <citation type="journal article" date="2018" name="Nat. Ecol. Evol.">
        <title>Pezizomycetes genomes reveal the molecular basis of ectomycorrhizal truffle lifestyle.</title>
        <authorList>
            <person name="Murat C."/>
            <person name="Payen T."/>
            <person name="Noel B."/>
            <person name="Kuo A."/>
            <person name="Morin E."/>
            <person name="Chen J."/>
            <person name="Kohler A."/>
            <person name="Krizsan K."/>
            <person name="Balestrini R."/>
            <person name="Da Silva C."/>
            <person name="Montanini B."/>
            <person name="Hainaut M."/>
            <person name="Levati E."/>
            <person name="Barry K.W."/>
            <person name="Belfiori B."/>
            <person name="Cichocki N."/>
            <person name="Clum A."/>
            <person name="Dockter R.B."/>
            <person name="Fauchery L."/>
            <person name="Guy J."/>
            <person name="Iotti M."/>
            <person name="Le Tacon F."/>
            <person name="Lindquist E.A."/>
            <person name="Lipzen A."/>
            <person name="Malagnac F."/>
            <person name="Mello A."/>
            <person name="Molinier V."/>
            <person name="Miyauchi S."/>
            <person name="Poulain J."/>
            <person name="Riccioni C."/>
            <person name="Rubini A."/>
            <person name="Sitrit Y."/>
            <person name="Splivallo R."/>
            <person name="Traeger S."/>
            <person name="Wang M."/>
            <person name="Zifcakova L."/>
            <person name="Wipf D."/>
            <person name="Zambonelli A."/>
            <person name="Paolocci F."/>
            <person name="Nowrousian M."/>
            <person name="Ottonello S."/>
            <person name="Baldrian P."/>
            <person name="Spatafora J.W."/>
            <person name="Henrissat B."/>
            <person name="Nagy L.G."/>
            <person name="Aury J.M."/>
            <person name="Wincker P."/>
            <person name="Grigoriev I.V."/>
            <person name="Bonfante P."/>
            <person name="Martin F.M."/>
        </authorList>
    </citation>
    <scope>NUCLEOTIDE SEQUENCE [LARGE SCALE GENOMIC DNA]</scope>
    <source>
        <strain evidence="1 2">RN42</strain>
    </source>
</reference>
<proteinExistence type="predicted"/>
<evidence type="ECO:0000313" key="2">
    <source>
        <dbReference type="Proteomes" id="UP000275078"/>
    </source>
</evidence>
<protein>
    <submittedName>
        <fullName evidence="1">Uncharacterized protein</fullName>
    </submittedName>
</protein>
<accession>A0A3N4IMV8</accession>
<dbReference type="EMBL" id="ML119647">
    <property type="protein sequence ID" value="RPA87219.1"/>
    <property type="molecule type" value="Genomic_DNA"/>
</dbReference>
<keyword evidence="2" id="KW-1185">Reference proteome</keyword>